<evidence type="ECO:0000256" key="1">
    <source>
        <dbReference type="SAM" id="MobiDB-lite"/>
    </source>
</evidence>
<proteinExistence type="predicted"/>
<name>K8XAN6_RHOOP</name>
<dbReference type="Proteomes" id="UP000005951">
    <property type="component" value="Unassembled WGS sequence"/>
</dbReference>
<dbReference type="EMBL" id="AJYC02000103">
    <property type="protein sequence ID" value="EKT78573.1"/>
    <property type="molecule type" value="Genomic_DNA"/>
</dbReference>
<gene>
    <name evidence="3" type="ORF">WSS_A31825</name>
</gene>
<feature type="region of interest" description="Disordered" evidence="1">
    <location>
        <begin position="1"/>
        <end position="36"/>
    </location>
</feature>
<dbReference type="GO" id="GO:0008757">
    <property type="term" value="F:S-adenosylmethionine-dependent methyltransferase activity"/>
    <property type="evidence" value="ECO:0007669"/>
    <property type="project" value="InterPro"/>
</dbReference>
<dbReference type="Pfam" id="PF08241">
    <property type="entry name" value="Methyltransf_11"/>
    <property type="match status" value="1"/>
</dbReference>
<evidence type="ECO:0000313" key="4">
    <source>
        <dbReference type="Proteomes" id="UP000005951"/>
    </source>
</evidence>
<dbReference type="AlphaFoldDB" id="K8XAN6"/>
<accession>K8XAN6</accession>
<reference evidence="3 4" key="1">
    <citation type="journal article" date="2013" name="Genome Announc.">
        <title>Draft Genome Sequence of Rhodococcus opacus Strain M213 Shows a Diverse Catabolic Potential.</title>
        <authorList>
            <person name="Pathak A."/>
            <person name="Green S.J."/>
            <person name="Ogram A."/>
            <person name="Chauhan A."/>
        </authorList>
    </citation>
    <scope>NUCLEOTIDE SEQUENCE [LARGE SCALE GENOMIC DNA]</scope>
    <source>
        <strain evidence="3 4">M213</strain>
    </source>
</reference>
<dbReference type="InterPro" id="IPR029063">
    <property type="entry name" value="SAM-dependent_MTases_sf"/>
</dbReference>
<evidence type="ECO:0000259" key="2">
    <source>
        <dbReference type="Pfam" id="PF08241"/>
    </source>
</evidence>
<dbReference type="SUPFAM" id="SSF53335">
    <property type="entry name" value="S-adenosyl-L-methionine-dependent methyltransferases"/>
    <property type="match status" value="1"/>
</dbReference>
<dbReference type="InterPro" id="IPR013216">
    <property type="entry name" value="Methyltransf_11"/>
</dbReference>
<organism evidence="3 4">
    <name type="scientific">Rhodococcus opacus M213</name>
    <dbReference type="NCBI Taxonomy" id="1129896"/>
    <lineage>
        <taxon>Bacteria</taxon>
        <taxon>Bacillati</taxon>
        <taxon>Actinomycetota</taxon>
        <taxon>Actinomycetes</taxon>
        <taxon>Mycobacteriales</taxon>
        <taxon>Nocardiaceae</taxon>
        <taxon>Rhodococcus</taxon>
    </lineage>
</organism>
<protein>
    <recommendedName>
        <fullName evidence="2">Methyltransferase type 11 domain-containing protein</fullName>
    </recommendedName>
</protein>
<comment type="caution">
    <text evidence="3">The sequence shown here is derived from an EMBL/GenBank/DDBJ whole genome shotgun (WGS) entry which is preliminary data.</text>
</comment>
<evidence type="ECO:0000313" key="3">
    <source>
        <dbReference type="EMBL" id="EKT78573.1"/>
    </source>
</evidence>
<dbReference type="Gene3D" id="3.40.50.150">
    <property type="entry name" value="Vaccinia Virus protein VP39"/>
    <property type="match status" value="1"/>
</dbReference>
<feature type="domain" description="Methyltransferase type 11" evidence="2">
    <location>
        <begin position="44"/>
        <end position="76"/>
    </location>
</feature>
<dbReference type="RefSeq" id="WP_005262250.1">
    <property type="nucleotide sequence ID" value="NZ_AJYC02000103.1"/>
</dbReference>
<sequence length="91" mass="10136">METARDDPSDLTTRRPARPLFKDPHRHGSGAGFFETNEKFRDPDAVVAVNVLDHLDRPALGLHEAYRVLRPDGLFIAGTISRVDSPELAPF</sequence>